<dbReference type="Gene3D" id="2.30.30.140">
    <property type="match status" value="2"/>
</dbReference>
<dbReference type="Pfam" id="PF07496">
    <property type="entry name" value="zf-CW"/>
    <property type="match status" value="1"/>
</dbReference>
<dbReference type="SUPFAM" id="SSF63748">
    <property type="entry name" value="Tudor/PWWP/MBT"/>
    <property type="match status" value="2"/>
</dbReference>
<keyword evidence="3" id="KW-0862">Zinc</keyword>
<dbReference type="GO" id="GO:0005634">
    <property type="term" value="C:nucleus"/>
    <property type="evidence" value="ECO:0007669"/>
    <property type="project" value="TreeGrafter"/>
</dbReference>
<keyword evidence="7" id="KW-1185">Reference proteome</keyword>
<protein>
    <submittedName>
        <fullName evidence="6">Zinc finger CW-type PWWP domain protein 1 like protein</fullName>
    </submittedName>
</protein>
<dbReference type="PROSITE" id="PS51050">
    <property type="entry name" value="ZF_CW"/>
    <property type="match status" value="1"/>
</dbReference>
<evidence type="ECO:0000256" key="1">
    <source>
        <dbReference type="ARBA" id="ARBA00022723"/>
    </source>
</evidence>
<dbReference type="InterPro" id="IPR011124">
    <property type="entry name" value="Znf_CW"/>
</dbReference>
<evidence type="ECO:0000259" key="4">
    <source>
        <dbReference type="PROSITE" id="PS50812"/>
    </source>
</evidence>
<evidence type="ECO:0000313" key="6">
    <source>
        <dbReference type="EMBL" id="KAF8763165.1"/>
    </source>
</evidence>
<reference evidence="6" key="2">
    <citation type="submission" date="2020-06" db="EMBL/GenBank/DDBJ databases">
        <authorList>
            <person name="Sheffer M."/>
        </authorList>
    </citation>
    <scope>NUCLEOTIDE SEQUENCE</scope>
</reference>
<comment type="caution">
    <text evidence="6">The sequence shown here is derived from an EMBL/GenBank/DDBJ whole genome shotgun (WGS) entry which is preliminary data.</text>
</comment>
<dbReference type="EMBL" id="JABXBU010002231">
    <property type="protein sequence ID" value="KAF8763165.1"/>
    <property type="molecule type" value="Genomic_DNA"/>
</dbReference>
<keyword evidence="1" id="KW-0479">Metal-binding</keyword>
<proteinExistence type="predicted"/>
<dbReference type="PROSITE" id="PS50812">
    <property type="entry name" value="PWWP"/>
    <property type="match status" value="2"/>
</dbReference>
<dbReference type="Gene3D" id="3.30.40.100">
    <property type="match status" value="1"/>
</dbReference>
<evidence type="ECO:0000313" key="7">
    <source>
        <dbReference type="Proteomes" id="UP000807504"/>
    </source>
</evidence>
<sequence>MDQLLVELGNSKLHREETIDKYYFKNLIHNMLVACDRCSKWRRVKEYQEVDDVPDFFECSMWNLNGEKGNCYIPQLEDDTKYTNGHYSPGSIVWAKMKGHPRWPAMVEDHPEELRHCKDLQTEPKYHVVFLDEKVSRSWIVEKCIEPFIPPSSDKIPFRPPKLKRAVETAMEAMKMKREDRLLTYSFAARYANKKTRSQGKNKLEIKPGTSYNKCQLSENYSPGDLVWIERARYPRWPGMVENDPVKQIYINTLYSEVEYHIVFFDERASRAWIKKSSIKPFSDPAEDEGTCDKVKKAIENAKKAKTMSKQERLTTFSFSVRNGKRRLEAGNNACRKKRSYHEVEAVRQSPELFEDLDTPEIQYMKSICGYEEGFLKYSKIKVRQNNGIFKQYQPNYKLPPKKEMTKNLLDIDEKSDDDDYLYQDVYSCGSECKRMSSGSQDSVYNDVTTITSDSSENEEEIRILEKSSFVPPFQEGSYPSCIHPYTLSKLDTDK</sequence>
<accession>A0A8T0DZG1</accession>
<dbReference type="GO" id="GO:0008270">
    <property type="term" value="F:zinc ion binding"/>
    <property type="evidence" value="ECO:0007669"/>
    <property type="project" value="UniProtKB-KW"/>
</dbReference>
<dbReference type="PANTHER" id="PTHR15999:SF2">
    <property type="entry name" value="ZINC FINGER CW-TYPE PWWP DOMAIN PROTEIN 1"/>
    <property type="match status" value="1"/>
</dbReference>
<keyword evidence="2" id="KW-0863">Zinc-finger</keyword>
<gene>
    <name evidence="6" type="ORF">HNY73_021373</name>
</gene>
<dbReference type="CDD" id="cd20145">
    <property type="entry name" value="PWWP_ZCWPW1"/>
    <property type="match status" value="1"/>
</dbReference>
<dbReference type="Proteomes" id="UP000807504">
    <property type="component" value="Unassembled WGS sequence"/>
</dbReference>
<dbReference type="InterPro" id="IPR042778">
    <property type="entry name" value="ZCWPW1/ZCWPW2"/>
</dbReference>
<organism evidence="6 7">
    <name type="scientific">Argiope bruennichi</name>
    <name type="common">Wasp spider</name>
    <name type="synonym">Aranea bruennichi</name>
    <dbReference type="NCBI Taxonomy" id="94029"/>
    <lineage>
        <taxon>Eukaryota</taxon>
        <taxon>Metazoa</taxon>
        <taxon>Ecdysozoa</taxon>
        <taxon>Arthropoda</taxon>
        <taxon>Chelicerata</taxon>
        <taxon>Arachnida</taxon>
        <taxon>Araneae</taxon>
        <taxon>Araneomorphae</taxon>
        <taxon>Entelegynae</taxon>
        <taxon>Araneoidea</taxon>
        <taxon>Araneidae</taxon>
        <taxon>Argiope</taxon>
    </lineage>
</organism>
<dbReference type="AlphaFoldDB" id="A0A8T0DZG1"/>
<dbReference type="InterPro" id="IPR000313">
    <property type="entry name" value="PWWP_dom"/>
</dbReference>
<feature type="domain" description="PWWP" evidence="4">
    <location>
        <begin position="89"/>
        <end position="145"/>
    </location>
</feature>
<evidence type="ECO:0000256" key="3">
    <source>
        <dbReference type="ARBA" id="ARBA00022833"/>
    </source>
</evidence>
<name>A0A8T0DZG1_ARGBR</name>
<evidence type="ECO:0000259" key="5">
    <source>
        <dbReference type="PROSITE" id="PS51050"/>
    </source>
</evidence>
<reference evidence="6" key="1">
    <citation type="journal article" date="2020" name="bioRxiv">
        <title>Chromosome-level reference genome of the European wasp spider Argiope bruennichi: a resource for studies on range expansion and evolutionary adaptation.</title>
        <authorList>
            <person name="Sheffer M.M."/>
            <person name="Hoppe A."/>
            <person name="Krehenwinkel H."/>
            <person name="Uhl G."/>
            <person name="Kuss A.W."/>
            <person name="Jensen L."/>
            <person name="Jensen C."/>
            <person name="Gillespie R.G."/>
            <person name="Hoff K.J."/>
            <person name="Prost S."/>
        </authorList>
    </citation>
    <scope>NUCLEOTIDE SEQUENCE</scope>
</reference>
<evidence type="ECO:0000256" key="2">
    <source>
        <dbReference type="ARBA" id="ARBA00022771"/>
    </source>
</evidence>
<feature type="domain" description="CW-type" evidence="5">
    <location>
        <begin position="16"/>
        <end position="79"/>
    </location>
</feature>
<dbReference type="SMART" id="SM00293">
    <property type="entry name" value="PWWP"/>
    <property type="match status" value="2"/>
</dbReference>
<feature type="domain" description="PWWP" evidence="4">
    <location>
        <begin position="223"/>
        <end position="285"/>
    </location>
</feature>
<dbReference type="Pfam" id="PF00855">
    <property type="entry name" value="PWWP"/>
    <property type="match status" value="2"/>
</dbReference>
<dbReference type="PANTHER" id="PTHR15999">
    <property type="entry name" value="ZINC FINGER CW-TYPE PWWP DOMAIN PROTEIN 1"/>
    <property type="match status" value="1"/>
</dbReference>